<dbReference type="SUPFAM" id="SSF50965">
    <property type="entry name" value="Galactose oxidase, central domain"/>
    <property type="match status" value="1"/>
</dbReference>
<feature type="domain" description="BTB" evidence="3">
    <location>
        <begin position="32"/>
        <end position="99"/>
    </location>
</feature>
<name>A0ABM0JQ64_APLCA</name>
<dbReference type="Pfam" id="PF00651">
    <property type="entry name" value="BTB"/>
    <property type="match status" value="1"/>
</dbReference>
<dbReference type="SMART" id="SM00225">
    <property type="entry name" value="BTB"/>
    <property type="match status" value="1"/>
</dbReference>
<dbReference type="Gene3D" id="3.30.710.10">
    <property type="entry name" value="Potassium Channel Kv1.1, Chain A"/>
    <property type="match status" value="1"/>
</dbReference>
<dbReference type="Pfam" id="PF24681">
    <property type="entry name" value="Kelch_KLHDC2_KLHL20_DRC7"/>
    <property type="match status" value="1"/>
</dbReference>
<dbReference type="Gene3D" id="2.120.10.80">
    <property type="entry name" value="Kelch-type beta propeller"/>
    <property type="match status" value="2"/>
</dbReference>
<gene>
    <name evidence="5" type="primary">LOC101863983</name>
</gene>
<dbReference type="SUPFAM" id="SSF54695">
    <property type="entry name" value="POZ domain"/>
    <property type="match status" value="1"/>
</dbReference>
<dbReference type="PROSITE" id="PS50097">
    <property type="entry name" value="BTB"/>
    <property type="match status" value="1"/>
</dbReference>
<keyword evidence="4" id="KW-1185">Reference proteome</keyword>
<accession>A0ABM0JQ64</accession>
<dbReference type="SMART" id="SM00612">
    <property type="entry name" value="Kelch"/>
    <property type="match status" value="6"/>
</dbReference>
<evidence type="ECO:0000259" key="3">
    <source>
        <dbReference type="PROSITE" id="PS50097"/>
    </source>
</evidence>
<dbReference type="InterPro" id="IPR017096">
    <property type="entry name" value="BTB-kelch_protein"/>
</dbReference>
<dbReference type="InterPro" id="IPR006652">
    <property type="entry name" value="Kelch_1"/>
</dbReference>
<proteinExistence type="predicted"/>
<dbReference type="InterPro" id="IPR015915">
    <property type="entry name" value="Kelch-typ_b-propeller"/>
</dbReference>
<dbReference type="InterPro" id="IPR011043">
    <property type="entry name" value="Gal_Oxase/kelch_b-propeller"/>
</dbReference>
<evidence type="ECO:0000256" key="1">
    <source>
        <dbReference type="ARBA" id="ARBA00022441"/>
    </source>
</evidence>
<dbReference type="InterPro" id="IPR000210">
    <property type="entry name" value="BTB/POZ_dom"/>
</dbReference>
<keyword evidence="1" id="KW-0880">Kelch repeat</keyword>
<dbReference type="InterPro" id="IPR011705">
    <property type="entry name" value="BACK"/>
</dbReference>
<evidence type="ECO:0000313" key="5">
    <source>
        <dbReference type="RefSeq" id="XP_005098953.1"/>
    </source>
</evidence>
<dbReference type="Proteomes" id="UP000694888">
    <property type="component" value="Unplaced"/>
</dbReference>
<dbReference type="Pfam" id="PF01344">
    <property type="entry name" value="Kelch_1"/>
    <property type="match status" value="1"/>
</dbReference>
<protein>
    <submittedName>
        <fullName evidence="5">Actin-binding protein IPP</fullName>
    </submittedName>
</protein>
<dbReference type="PANTHER" id="PTHR45632">
    <property type="entry name" value="LD33804P"/>
    <property type="match status" value="1"/>
</dbReference>
<organism evidence="4 5">
    <name type="scientific">Aplysia californica</name>
    <name type="common">California sea hare</name>
    <dbReference type="NCBI Taxonomy" id="6500"/>
    <lineage>
        <taxon>Eukaryota</taxon>
        <taxon>Metazoa</taxon>
        <taxon>Spiralia</taxon>
        <taxon>Lophotrochozoa</taxon>
        <taxon>Mollusca</taxon>
        <taxon>Gastropoda</taxon>
        <taxon>Heterobranchia</taxon>
        <taxon>Euthyneura</taxon>
        <taxon>Tectipleura</taxon>
        <taxon>Aplysiida</taxon>
        <taxon>Aplysioidea</taxon>
        <taxon>Aplysiidae</taxon>
        <taxon>Aplysia</taxon>
    </lineage>
</organism>
<reference evidence="5" key="1">
    <citation type="submission" date="2025-08" db="UniProtKB">
        <authorList>
            <consortium name="RefSeq"/>
        </authorList>
    </citation>
    <scope>IDENTIFICATION</scope>
</reference>
<dbReference type="RefSeq" id="XP_005098953.1">
    <property type="nucleotide sequence ID" value="XM_005098896.3"/>
</dbReference>
<dbReference type="GeneID" id="101863983"/>
<dbReference type="PIRSF" id="PIRSF037037">
    <property type="entry name" value="Kelch-like_protein_gigaxonin"/>
    <property type="match status" value="1"/>
</dbReference>
<sequence length="586" mass="65606">MSGPELLEASAPGYSRRFLQSMALMWRESSFCDITLVIGRRRFQAHKTVLAAASPFFKAMFSSGMEEQSRDEIELHEMSTDVFHEIISFIYTGSVKVDTDTCQDLLAVADMLGIEDVIDICCQFLIDNMSPHNCVGIFAFADAHNLISLKHQAELYLEKNFVQASQEDEFSHLELQSVLSILGSERLHIERESQVLEVAVNWILYDLPSRRKFLLQVLNKVRIKLVSHKHLFLIIDSCADHGVKITLTKFASSSENVKNLNPNGLYVQVPVMDVIQFPRQNAKKYIYVVGGFARNKRSFVSSISTLDSIERYDIYSRRWQGFKGMCHPRSSHGLAVLDRKIVVAGGEDASLISDSVESFDPDENYWTPLPSMKHPRYGLGLVSLDGCMYAIGGYVGTQIGGTVEKYDDKVRTWTVVDRMPNPRFSMATVEYEGLIYVVGGLSEMYTESDAMESYNPVTKEWCPLARVKVPRAYHGLVAVDGYLYAVGGFNEYSGSLRTVEKYSIQDNVWTPVAPMDISRAGAGIAVVDGKIYVFGGRSQDVELSGSSGFCASVTLDSAECYDPARDQWTNLPKMAFERCETMAVVL</sequence>
<dbReference type="Pfam" id="PF07707">
    <property type="entry name" value="BACK"/>
    <property type="match status" value="1"/>
</dbReference>
<dbReference type="Gene3D" id="1.25.40.420">
    <property type="match status" value="1"/>
</dbReference>
<dbReference type="SMART" id="SM00875">
    <property type="entry name" value="BACK"/>
    <property type="match status" value="1"/>
</dbReference>
<keyword evidence="2" id="KW-0677">Repeat</keyword>
<dbReference type="InterPro" id="IPR011333">
    <property type="entry name" value="SKP1/BTB/POZ_sf"/>
</dbReference>
<evidence type="ECO:0000256" key="2">
    <source>
        <dbReference type="ARBA" id="ARBA00022737"/>
    </source>
</evidence>
<dbReference type="PANTHER" id="PTHR45632:SF17">
    <property type="entry name" value="KELCH-LIKE PROTEIN 31"/>
    <property type="match status" value="1"/>
</dbReference>
<evidence type="ECO:0000313" key="4">
    <source>
        <dbReference type="Proteomes" id="UP000694888"/>
    </source>
</evidence>